<proteinExistence type="predicted"/>
<comment type="caution">
    <text evidence="2">The sequence shown here is derived from an EMBL/GenBank/DDBJ whole genome shotgun (WGS) entry which is preliminary data.</text>
</comment>
<dbReference type="Gene3D" id="3.40.50.300">
    <property type="entry name" value="P-loop containing nucleotide triphosphate hydrolases"/>
    <property type="match status" value="1"/>
</dbReference>
<dbReference type="EMBL" id="LBHU01000001">
    <property type="protein sequence ID" value="KLI64518.1"/>
    <property type="molecule type" value="Genomic_DNA"/>
</dbReference>
<dbReference type="PANTHER" id="PTHR43581:SF2">
    <property type="entry name" value="EXCINUCLEASE ATPASE SUBUNIT"/>
    <property type="match status" value="1"/>
</dbReference>
<name>A0A0H0XPI2_9SPHN</name>
<dbReference type="STRING" id="874156.GCA_001021555_00733"/>
<dbReference type="Proteomes" id="UP000053455">
    <property type="component" value="Unassembled WGS sequence"/>
</dbReference>
<accession>A0A0H0XPI2</accession>
<dbReference type="GO" id="GO:0016887">
    <property type="term" value="F:ATP hydrolysis activity"/>
    <property type="evidence" value="ECO:0007669"/>
    <property type="project" value="InterPro"/>
</dbReference>
<feature type="domain" description="AAA+ ATPase" evidence="1">
    <location>
        <begin position="188"/>
        <end position="435"/>
    </location>
</feature>
<dbReference type="AlphaFoldDB" id="A0A0H0XPI2"/>
<dbReference type="InterPro" id="IPR051396">
    <property type="entry name" value="Bact_Antivir_Def_Nuclease"/>
</dbReference>
<evidence type="ECO:0000313" key="3">
    <source>
        <dbReference type="Proteomes" id="UP000053455"/>
    </source>
</evidence>
<dbReference type="Pfam" id="PF13304">
    <property type="entry name" value="AAA_21"/>
    <property type="match status" value="1"/>
</dbReference>
<sequence length="511" mass="56693">MLSFHVIPRNVSTPSSARNAVFLRIDQWNDYSFITMFDVLAFDEQGIPHELGNVKIGFAGQTESVATYSTIRDSFSQLPENYFSAGTEVEYYVKLRDGFSDQYRKAFLTGLRDVVFDAARLEIAAKENVFKTAHLRSLSITSLEGQFRRVLAGHAPVTDYDFRFTLDPRPKRAGYQLSFKVSAHSKPSTNVHALIGRNGVGKTTLLNAMTRSIATEANEGARFESEDAWGLQFEPIGPGYFSSVVSISFSAFDPFNPPEEQHDPTKGTCYFYIGLKSYADEDGAILKSLNDLYIEFVESLDICLSEAGKRRRWLAAIQTLESDDNFAEMNLASLSGLEDDARKEAALSLQKRMSSGHAIVLLTITKLVARLEEKTLVLFDEPESHLHPPLLSALIRSLSELLYDRNAVAIIATHSPVVLQEIPKSCVWKIMRIGLASSSSRPENETFGENVGLLTRDVFGLEVAKSGFNALLAKEAEQAPTYEQALAAFGQQVGFEGRAILRSLMRGRGKP</sequence>
<evidence type="ECO:0000313" key="2">
    <source>
        <dbReference type="EMBL" id="KLI64518.1"/>
    </source>
</evidence>
<dbReference type="InterPro" id="IPR027417">
    <property type="entry name" value="P-loop_NTPase"/>
</dbReference>
<keyword evidence="3" id="KW-1185">Reference proteome</keyword>
<dbReference type="GO" id="GO:0005524">
    <property type="term" value="F:ATP binding"/>
    <property type="evidence" value="ECO:0007669"/>
    <property type="project" value="InterPro"/>
</dbReference>
<dbReference type="PANTHER" id="PTHR43581">
    <property type="entry name" value="ATP/GTP PHOSPHATASE"/>
    <property type="match status" value="1"/>
</dbReference>
<dbReference type="SUPFAM" id="SSF52540">
    <property type="entry name" value="P-loop containing nucleoside triphosphate hydrolases"/>
    <property type="match status" value="1"/>
</dbReference>
<reference evidence="2 3" key="1">
    <citation type="submission" date="2015-04" db="EMBL/GenBank/DDBJ databases">
        <title>The draft genome sequence of Erythrobacter marinus HWDM-33.</title>
        <authorList>
            <person name="Zhuang L."/>
            <person name="Liu Y."/>
            <person name="Shao Z."/>
        </authorList>
    </citation>
    <scope>NUCLEOTIDE SEQUENCE [LARGE SCALE GENOMIC DNA]</scope>
    <source>
        <strain evidence="2 3">HWDM-33</strain>
    </source>
</reference>
<dbReference type="PATRIC" id="fig|874156.12.peg.569"/>
<dbReference type="InterPro" id="IPR003959">
    <property type="entry name" value="ATPase_AAA_core"/>
</dbReference>
<dbReference type="InterPro" id="IPR003593">
    <property type="entry name" value="AAA+_ATPase"/>
</dbReference>
<organism evidence="2 3">
    <name type="scientific">Aurantiacibacter marinus</name>
    <dbReference type="NCBI Taxonomy" id="874156"/>
    <lineage>
        <taxon>Bacteria</taxon>
        <taxon>Pseudomonadati</taxon>
        <taxon>Pseudomonadota</taxon>
        <taxon>Alphaproteobacteria</taxon>
        <taxon>Sphingomonadales</taxon>
        <taxon>Erythrobacteraceae</taxon>
        <taxon>Aurantiacibacter</taxon>
    </lineage>
</organism>
<protein>
    <recommendedName>
        <fullName evidence="1">AAA+ ATPase domain-containing protein</fullName>
    </recommendedName>
</protein>
<dbReference type="OrthoDB" id="9789856at2"/>
<gene>
    <name evidence="2" type="ORF">AAV99_02730</name>
</gene>
<dbReference type="SMART" id="SM00382">
    <property type="entry name" value="AAA"/>
    <property type="match status" value="1"/>
</dbReference>
<evidence type="ECO:0000259" key="1">
    <source>
        <dbReference type="SMART" id="SM00382"/>
    </source>
</evidence>